<name>A0A9D4UAK3_ADICA</name>
<keyword evidence="1" id="KW-0150">Chloroplast</keyword>
<dbReference type="PANTHER" id="PTHR36978:SF4">
    <property type="entry name" value="P-LOOP CONTAINING NUCLEOSIDE TRIPHOSPHATE HYDROLASE PROTEIN"/>
    <property type="match status" value="1"/>
</dbReference>
<dbReference type="Pfam" id="PF17784">
    <property type="entry name" value="Sulfotransfer_4"/>
    <property type="match status" value="1"/>
</dbReference>
<evidence type="ECO:0000313" key="3">
    <source>
        <dbReference type="EMBL" id="KAI5064023.1"/>
    </source>
</evidence>
<keyword evidence="4" id="KW-1185">Reference proteome</keyword>
<keyword evidence="1" id="KW-0934">Plastid</keyword>
<keyword evidence="2" id="KW-0472">Membrane</keyword>
<organism evidence="3 4">
    <name type="scientific">Adiantum capillus-veneris</name>
    <name type="common">Maidenhair fern</name>
    <dbReference type="NCBI Taxonomy" id="13818"/>
    <lineage>
        <taxon>Eukaryota</taxon>
        <taxon>Viridiplantae</taxon>
        <taxon>Streptophyta</taxon>
        <taxon>Embryophyta</taxon>
        <taxon>Tracheophyta</taxon>
        <taxon>Polypodiopsida</taxon>
        <taxon>Polypodiidae</taxon>
        <taxon>Polypodiales</taxon>
        <taxon>Pteridineae</taxon>
        <taxon>Pteridaceae</taxon>
        <taxon>Vittarioideae</taxon>
        <taxon>Adiantum</taxon>
    </lineage>
</organism>
<sequence length="294" mass="33700">MDKPRQRKSNGLLKTWILTTGRLLCKLVLANIICSYVVEWIMYVLLARRLISKPTDGQKAELKVIICGIPRSGSTSLKLAMDILGFPCFHGINLMKPTECNLFMKAHKTGNKEDWDCLLKGYSAIADFPAATSYKQLMKLYPEAKVILNIRDPHRWYKSFSETILKGTEAVQLLRPSTTHRCLNELVYNGMLHGRPEDKESSIHSYNLHTQEVMAHVHPSSKLLVYEFGDKTQGWGPLCEFLKVGIPRVPFPFSNDSEAFQKFLIAYDIIHHVVIIFYFSFLYFIAVCFIKLYA</sequence>
<dbReference type="EMBL" id="JABFUD020000020">
    <property type="protein sequence ID" value="KAI5064023.1"/>
    <property type="molecule type" value="Genomic_DNA"/>
</dbReference>
<dbReference type="Gene3D" id="3.40.50.300">
    <property type="entry name" value="P-loop containing nucleotide triphosphate hydrolases"/>
    <property type="match status" value="1"/>
</dbReference>
<evidence type="ECO:0000313" key="4">
    <source>
        <dbReference type="Proteomes" id="UP000886520"/>
    </source>
</evidence>
<dbReference type="AlphaFoldDB" id="A0A9D4UAK3"/>
<keyword evidence="2" id="KW-0812">Transmembrane</keyword>
<accession>A0A9D4UAK3</accession>
<keyword evidence="2" id="KW-1133">Transmembrane helix</keyword>
<feature type="transmembrane region" description="Helical" evidence="2">
    <location>
        <begin position="23"/>
        <end position="46"/>
    </location>
</feature>
<reference evidence="3" key="1">
    <citation type="submission" date="2021-01" db="EMBL/GenBank/DDBJ databases">
        <title>Adiantum capillus-veneris genome.</title>
        <authorList>
            <person name="Fang Y."/>
            <person name="Liao Q."/>
        </authorList>
    </citation>
    <scope>NUCLEOTIDE SEQUENCE</scope>
    <source>
        <strain evidence="3">H3</strain>
        <tissue evidence="3">Leaf</tissue>
    </source>
</reference>
<dbReference type="SUPFAM" id="SSF52540">
    <property type="entry name" value="P-loop containing nucleoside triphosphate hydrolases"/>
    <property type="match status" value="1"/>
</dbReference>
<evidence type="ECO:0008006" key="5">
    <source>
        <dbReference type="Google" id="ProtNLM"/>
    </source>
</evidence>
<dbReference type="PANTHER" id="PTHR36978">
    <property type="entry name" value="P-LOOP CONTAINING NUCLEOTIDE TRIPHOSPHATE HYDROLASE"/>
    <property type="match status" value="1"/>
</dbReference>
<proteinExistence type="predicted"/>
<gene>
    <name evidence="3" type="ORF">GOP47_0020693</name>
</gene>
<evidence type="ECO:0000256" key="1">
    <source>
        <dbReference type="ARBA" id="ARBA00022528"/>
    </source>
</evidence>
<comment type="caution">
    <text evidence="3">The sequence shown here is derived from an EMBL/GenBank/DDBJ whole genome shotgun (WGS) entry which is preliminary data.</text>
</comment>
<dbReference type="OrthoDB" id="1925714at2759"/>
<protein>
    <recommendedName>
        <fullName evidence="5">Sulfotransferase</fullName>
    </recommendedName>
</protein>
<dbReference type="InterPro" id="IPR027417">
    <property type="entry name" value="P-loop_NTPase"/>
</dbReference>
<feature type="transmembrane region" description="Helical" evidence="2">
    <location>
        <begin position="269"/>
        <end position="293"/>
    </location>
</feature>
<dbReference type="InterPro" id="IPR040632">
    <property type="entry name" value="Sulfotransfer_4"/>
</dbReference>
<dbReference type="Proteomes" id="UP000886520">
    <property type="component" value="Chromosome 20"/>
</dbReference>
<evidence type="ECO:0000256" key="2">
    <source>
        <dbReference type="SAM" id="Phobius"/>
    </source>
</evidence>